<dbReference type="AlphaFoldDB" id="A0AAV6XJ60"/>
<sequence length="171" mass="19200">MNEEISQASPCSLRRRFSSLVLGGDGFHPLFSAVTIFIPYSRRRRFSSLVLGGGRTEQPLKPVKGRQRKELSTTWVINCGKSKKQETVQDYYDNSIKIGTRVHIFCLRIPKTIVAQGVVVDLIGDEKKDGHAFVKVYVENALIPNEKLLRPHEGDGDLRDIATQVILLHAT</sequence>
<protein>
    <submittedName>
        <fullName evidence="1">Uncharacterized protein</fullName>
    </submittedName>
</protein>
<reference evidence="1" key="1">
    <citation type="submission" date="2019-10" db="EMBL/GenBank/DDBJ databases">
        <authorList>
            <person name="Zhang R."/>
            <person name="Pan Y."/>
            <person name="Wang J."/>
            <person name="Ma R."/>
            <person name="Yu S."/>
        </authorList>
    </citation>
    <scope>NUCLEOTIDE SEQUENCE</scope>
    <source>
        <strain evidence="1">LA-IB0</strain>
        <tissue evidence="1">Leaf</tissue>
    </source>
</reference>
<dbReference type="EMBL" id="WHWC01000005">
    <property type="protein sequence ID" value="KAG8382363.1"/>
    <property type="molecule type" value="Genomic_DNA"/>
</dbReference>
<comment type="caution">
    <text evidence="1">The sequence shown here is derived from an EMBL/GenBank/DDBJ whole genome shotgun (WGS) entry which is preliminary data.</text>
</comment>
<accession>A0AAV6XJ60</accession>
<proteinExistence type="predicted"/>
<organism evidence="1 2">
    <name type="scientific">Buddleja alternifolia</name>
    <dbReference type="NCBI Taxonomy" id="168488"/>
    <lineage>
        <taxon>Eukaryota</taxon>
        <taxon>Viridiplantae</taxon>
        <taxon>Streptophyta</taxon>
        <taxon>Embryophyta</taxon>
        <taxon>Tracheophyta</taxon>
        <taxon>Spermatophyta</taxon>
        <taxon>Magnoliopsida</taxon>
        <taxon>eudicotyledons</taxon>
        <taxon>Gunneridae</taxon>
        <taxon>Pentapetalae</taxon>
        <taxon>asterids</taxon>
        <taxon>lamiids</taxon>
        <taxon>Lamiales</taxon>
        <taxon>Scrophulariaceae</taxon>
        <taxon>Buddlejeae</taxon>
        <taxon>Buddleja</taxon>
    </lineage>
</organism>
<name>A0AAV6XJ60_9LAMI</name>
<gene>
    <name evidence="1" type="ORF">BUALT_Bualt05G0069600</name>
</gene>
<evidence type="ECO:0000313" key="2">
    <source>
        <dbReference type="Proteomes" id="UP000826271"/>
    </source>
</evidence>
<evidence type="ECO:0000313" key="1">
    <source>
        <dbReference type="EMBL" id="KAG8382363.1"/>
    </source>
</evidence>
<dbReference type="Proteomes" id="UP000826271">
    <property type="component" value="Unassembled WGS sequence"/>
</dbReference>
<keyword evidence="2" id="KW-1185">Reference proteome</keyword>